<accession>A0A059KTX9</accession>
<dbReference type="AlphaFoldDB" id="A0A059KTX9"/>
<proteinExistence type="predicted"/>
<gene>
    <name evidence="1" type="ORF">V466_29445</name>
</gene>
<sequence length="53" mass="5787">MGLSVVVQNLQICLPGTSIVAKIMQLHSGRYDVTSEDGVKCFELFFSARVLKG</sequence>
<evidence type="ECO:0000313" key="2">
    <source>
        <dbReference type="Proteomes" id="UP000026739"/>
    </source>
</evidence>
<dbReference type="Proteomes" id="UP000026739">
    <property type="component" value="Unassembled WGS sequence"/>
</dbReference>
<name>A0A059KTX9_9PSED</name>
<evidence type="ECO:0000313" key="1">
    <source>
        <dbReference type="EMBL" id="KDD65517.1"/>
    </source>
</evidence>
<protein>
    <submittedName>
        <fullName evidence="1">Uncharacterized protein</fullName>
    </submittedName>
</protein>
<organism evidence="1 2">
    <name type="scientific">Pseudomonas mandelii PD30</name>
    <dbReference type="NCBI Taxonomy" id="1419583"/>
    <lineage>
        <taxon>Bacteria</taxon>
        <taxon>Pseudomonadati</taxon>
        <taxon>Pseudomonadota</taxon>
        <taxon>Gammaproteobacteria</taxon>
        <taxon>Pseudomonadales</taxon>
        <taxon>Pseudomonadaceae</taxon>
        <taxon>Pseudomonas</taxon>
    </lineage>
</organism>
<comment type="caution">
    <text evidence="1">The sequence shown here is derived from an EMBL/GenBank/DDBJ whole genome shotgun (WGS) entry which is preliminary data.</text>
</comment>
<reference evidence="1 2" key="1">
    <citation type="submission" date="2013-12" db="EMBL/GenBank/DDBJ databases">
        <authorList>
            <person name="Formusa P.A."/>
            <person name="Habash M."/>
            <person name="Lee H."/>
            <person name="Trevors J.T."/>
        </authorList>
    </citation>
    <scope>NUCLEOTIDE SEQUENCE [LARGE SCALE GENOMIC DNA]</scope>
    <source>
        <strain evidence="1 2">PD30</strain>
    </source>
</reference>
<dbReference type="EMBL" id="AZQQ01000109">
    <property type="protein sequence ID" value="KDD65517.1"/>
    <property type="molecule type" value="Genomic_DNA"/>
</dbReference>